<dbReference type="InterPro" id="IPR006935">
    <property type="entry name" value="Helicase/UvrB_N"/>
</dbReference>
<keyword evidence="3" id="KW-0378">Hydrolase</keyword>
<name>A0A4R6RPY8_9HYPH</name>
<dbReference type="InterPro" id="IPR014001">
    <property type="entry name" value="Helicase_ATP-bd"/>
</dbReference>
<reference evidence="3 4" key="1">
    <citation type="submission" date="2019-03" db="EMBL/GenBank/DDBJ databases">
        <title>Genomic Encyclopedia of Type Strains, Phase IV (KMG-IV): sequencing the most valuable type-strain genomes for metagenomic binning, comparative biology and taxonomic classification.</title>
        <authorList>
            <person name="Goeker M."/>
        </authorList>
    </citation>
    <scope>NUCLEOTIDE SEQUENCE [LARGE SCALE GENOMIC DNA]</scope>
    <source>
        <strain evidence="3 4">DSM 102969</strain>
    </source>
</reference>
<keyword evidence="3" id="KW-0347">Helicase</keyword>
<gene>
    <name evidence="3" type="ORF">EDD54_0018</name>
</gene>
<dbReference type="GO" id="GO:0004386">
    <property type="term" value="F:helicase activity"/>
    <property type="evidence" value="ECO:0007669"/>
    <property type="project" value="UniProtKB-KW"/>
</dbReference>
<dbReference type="Proteomes" id="UP000294547">
    <property type="component" value="Unassembled WGS sequence"/>
</dbReference>
<evidence type="ECO:0000313" key="4">
    <source>
        <dbReference type="Proteomes" id="UP000294547"/>
    </source>
</evidence>
<protein>
    <submittedName>
        <fullName evidence="3">Superfamily II DNA or RNA helicase</fullName>
    </submittedName>
</protein>
<dbReference type="Pfam" id="PF00271">
    <property type="entry name" value="Helicase_C"/>
    <property type="match status" value="1"/>
</dbReference>
<keyword evidence="3" id="KW-0547">Nucleotide-binding</keyword>
<accession>A0A4R6RPY8</accession>
<evidence type="ECO:0000259" key="1">
    <source>
        <dbReference type="PROSITE" id="PS51192"/>
    </source>
</evidence>
<dbReference type="GO" id="GO:0016787">
    <property type="term" value="F:hydrolase activity"/>
    <property type="evidence" value="ECO:0007669"/>
    <property type="project" value="InterPro"/>
</dbReference>
<dbReference type="PROSITE" id="PS51194">
    <property type="entry name" value="HELICASE_CTER"/>
    <property type="match status" value="1"/>
</dbReference>
<evidence type="ECO:0000313" key="3">
    <source>
        <dbReference type="EMBL" id="TDP88722.1"/>
    </source>
</evidence>
<dbReference type="InterPro" id="IPR027417">
    <property type="entry name" value="P-loop_NTPase"/>
</dbReference>
<proteinExistence type="predicted"/>
<feature type="domain" description="Helicase ATP-binding" evidence="1">
    <location>
        <begin position="45"/>
        <end position="217"/>
    </location>
</feature>
<organism evidence="3 4">
    <name type="scientific">Oharaeibacter diazotrophicus</name>
    <dbReference type="NCBI Taxonomy" id="1920512"/>
    <lineage>
        <taxon>Bacteria</taxon>
        <taxon>Pseudomonadati</taxon>
        <taxon>Pseudomonadota</taxon>
        <taxon>Alphaproteobacteria</taxon>
        <taxon>Hyphomicrobiales</taxon>
        <taxon>Pleomorphomonadaceae</taxon>
        <taxon>Oharaeibacter</taxon>
    </lineage>
</organism>
<dbReference type="GO" id="GO:0005524">
    <property type="term" value="F:ATP binding"/>
    <property type="evidence" value="ECO:0007669"/>
    <property type="project" value="InterPro"/>
</dbReference>
<sequence>MATLHAYFGVPVEVEEVEEKASLATTTSSYTLFPHQRRASLAVREKLAPRNARVLLHMPTGAGKTRTAMTTIVDLLRGLPDGQVIVWLAHSEELCDQAFDEAVKAWMALGSREFTVYRHYADYRIADFREIKDGFIVAGLQLLYRDSLSRQGEVLDLAKRVKLIVMDEAHQATAPTYSHLLNLLQRRPAAGILGLSATPGRSLKDVGADLDLAKFFNRQKVRLDVEGYENPVNYLTAEGYLAKTDFVQLPFKPKGDVKLSEAEAARLREGFDLPARIIEGLAADDVRNLLIVNTVESEVAAGGKIILFAISVDHAGLLASVLRLRGIKAAAVTSSTPAERRRQIIQRYRETDELDVLCNYGVLTTGFDAPKTNVAFIARPTSSVVLYSQMIGRAARGTRAGGNAACRVLTVVDQAPGFRSLAEGFAFWDDIWEGD</sequence>
<dbReference type="AlphaFoldDB" id="A0A4R6RPY8"/>
<dbReference type="Gene3D" id="3.40.50.300">
    <property type="entry name" value="P-loop containing nucleotide triphosphate hydrolases"/>
    <property type="match status" value="2"/>
</dbReference>
<dbReference type="GO" id="GO:0005829">
    <property type="term" value="C:cytosol"/>
    <property type="evidence" value="ECO:0007669"/>
    <property type="project" value="TreeGrafter"/>
</dbReference>
<evidence type="ECO:0000259" key="2">
    <source>
        <dbReference type="PROSITE" id="PS51194"/>
    </source>
</evidence>
<dbReference type="SUPFAM" id="SSF52540">
    <property type="entry name" value="P-loop containing nucleoside triphosphate hydrolases"/>
    <property type="match status" value="1"/>
</dbReference>
<dbReference type="PROSITE" id="PS51192">
    <property type="entry name" value="HELICASE_ATP_BIND_1"/>
    <property type="match status" value="1"/>
</dbReference>
<comment type="caution">
    <text evidence="3">The sequence shown here is derived from an EMBL/GenBank/DDBJ whole genome shotgun (WGS) entry which is preliminary data.</text>
</comment>
<dbReference type="InterPro" id="IPR050742">
    <property type="entry name" value="Helicase_Restrict-Modif_Enz"/>
</dbReference>
<dbReference type="InterPro" id="IPR001650">
    <property type="entry name" value="Helicase_C-like"/>
</dbReference>
<dbReference type="GO" id="GO:0003677">
    <property type="term" value="F:DNA binding"/>
    <property type="evidence" value="ECO:0007669"/>
    <property type="project" value="InterPro"/>
</dbReference>
<dbReference type="SMART" id="SM00490">
    <property type="entry name" value="HELICc"/>
    <property type="match status" value="1"/>
</dbReference>
<keyword evidence="3" id="KW-0067">ATP-binding</keyword>
<dbReference type="PANTHER" id="PTHR47396:SF1">
    <property type="entry name" value="ATP-DEPENDENT HELICASE IRC3-RELATED"/>
    <property type="match status" value="1"/>
</dbReference>
<dbReference type="SMART" id="SM00487">
    <property type="entry name" value="DEXDc"/>
    <property type="match status" value="1"/>
</dbReference>
<feature type="domain" description="Helicase C-terminal" evidence="2">
    <location>
        <begin position="285"/>
        <end position="435"/>
    </location>
</feature>
<dbReference type="PANTHER" id="PTHR47396">
    <property type="entry name" value="TYPE I RESTRICTION ENZYME ECOKI R PROTEIN"/>
    <property type="match status" value="1"/>
</dbReference>
<keyword evidence="4" id="KW-1185">Reference proteome</keyword>
<dbReference type="EMBL" id="SNXY01000001">
    <property type="protein sequence ID" value="TDP88722.1"/>
    <property type="molecule type" value="Genomic_DNA"/>
</dbReference>
<dbReference type="Pfam" id="PF04851">
    <property type="entry name" value="ResIII"/>
    <property type="match status" value="1"/>
</dbReference>